<comment type="pathway">
    <text evidence="1">Sulfur metabolism.</text>
</comment>
<proteinExistence type="predicted"/>
<dbReference type="SUPFAM" id="SSF52540">
    <property type="entry name" value="P-loop containing nucleoside triphosphate hydrolases"/>
    <property type="match status" value="1"/>
</dbReference>
<dbReference type="WBParaSite" id="SCUD_0001799001-mRNA-1">
    <property type="protein sequence ID" value="SCUD_0001799001-mRNA-1"/>
    <property type="gene ID" value="SCUD_0001799001"/>
</dbReference>
<feature type="domain" description="APS kinase" evidence="6">
    <location>
        <begin position="32"/>
        <end position="121"/>
    </location>
</feature>
<dbReference type="InterPro" id="IPR059117">
    <property type="entry name" value="APS_kinase_dom"/>
</dbReference>
<dbReference type="Proteomes" id="UP000279833">
    <property type="component" value="Unassembled WGS sequence"/>
</dbReference>
<dbReference type="GO" id="GO:0005524">
    <property type="term" value="F:ATP binding"/>
    <property type="evidence" value="ECO:0007669"/>
    <property type="project" value="UniProtKB-KW"/>
</dbReference>
<dbReference type="Gene3D" id="3.40.50.300">
    <property type="entry name" value="P-loop containing nucleotide triphosphate hydrolases"/>
    <property type="match status" value="1"/>
</dbReference>
<evidence type="ECO:0000313" key="7">
    <source>
        <dbReference type="EMBL" id="VDP64657.1"/>
    </source>
</evidence>
<evidence type="ECO:0000256" key="1">
    <source>
        <dbReference type="ARBA" id="ARBA00004678"/>
    </source>
</evidence>
<feature type="region of interest" description="Disordered" evidence="5">
    <location>
        <begin position="1"/>
        <end position="31"/>
    </location>
</feature>
<dbReference type="GO" id="GO:0000103">
    <property type="term" value="P:sulfate assimilation"/>
    <property type="evidence" value="ECO:0007669"/>
    <property type="project" value="InterPro"/>
</dbReference>
<dbReference type="PANTHER" id="PTHR11055:SF1">
    <property type="entry name" value="PAPS SYNTHETASE, ISOFORM D"/>
    <property type="match status" value="1"/>
</dbReference>
<reference evidence="7 8" key="2">
    <citation type="submission" date="2018-11" db="EMBL/GenBank/DDBJ databases">
        <authorList>
            <consortium name="Pathogen Informatics"/>
        </authorList>
    </citation>
    <scope>NUCLEOTIDE SEQUENCE [LARGE SCALE GENOMIC DNA]</scope>
    <source>
        <strain evidence="7">Dakar</strain>
        <strain evidence="8">Dakar, Senegal</strain>
    </source>
</reference>
<keyword evidence="3" id="KW-0547">Nucleotide-binding</keyword>
<dbReference type="STRING" id="6186.A0A183KSF0"/>
<dbReference type="Pfam" id="PF01583">
    <property type="entry name" value="APS_kinase"/>
    <property type="match status" value="1"/>
</dbReference>
<gene>
    <name evidence="7" type="ORF">SCUD_LOCUS17989</name>
</gene>
<keyword evidence="8" id="KW-1185">Reference proteome</keyword>
<dbReference type="InterPro" id="IPR027417">
    <property type="entry name" value="P-loop_NTPase"/>
</dbReference>
<sequence length="140" mass="15800">MQYRAKKRIDLSHGRHQPTEINENEGQKQVTKGLSGAGKTTLAFALEHHLVNRGISAYVLDGDNIRSGLNKNLGFSDEDRVENIRRVSEVARLFADANNICLTSFISPFESIQNEIVDLFSSLLSTFWAQSLSSYFYLFI</sequence>
<keyword evidence="2" id="KW-0808">Transferase</keyword>
<name>A0A183KSF0_9TREM</name>
<evidence type="ECO:0000313" key="8">
    <source>
        <dbReference type="Proteomes" id="UP000279833"/>
    </source>
</evidence>
<dbReference type="PANTHER" id="PTHR11055">
    <property type="entry name" value="BIFUNCTIONAL 3'-PHOSPHOADENOSINE 5'-PHOSPHOSULFATE SYNTHASE"/>
    <property type="match status" value="1"/>
</dbReference>
<dbReference type="CDD" id="cd02027">
    <property type="entry name" value="APSK"/>
    <property type="match status" value="1"/>
</dbReference>
<dbReference type="GO" id="GO:0004020">
    <property type="term" value="F:adenylylsulfate kinase activity"/>
    <property type="evidence" value="ECO:0007669"/>
    <property type="project" value="UniProtKB-EC"/>
</dbReference>
<keyword evidence="4" id="KW-0067">ATP-binding</keyword>
<evidence type="ECO:0000256" key="2">
    <source>
        <dbReference type="ARBA" id="ARBA00022679"/>
    </source>
</evidence>
<evidence type="ECO:0000259" key="6">
    <source>
        <dbReference type="Pfam" id="PF01583"/>
    </source>
</evidence>
<reference evidence="9" key="1">
    <citation type="submission" date="2016-06" db="UniProtKB">
        <authorList>
            <consortium name="WormBaseParasite"/>
        </authorList>
    </citation>
    <scope>IDENTIFICATION</scope>
</reference>
<protein>
    <submittedName>
        <fullName evidence="9">Adenylyl-sulfate kinase</fullName>
    </submittedName>
</protein>
<evidence type="ECO:0000256" key="4">
    <source>
        <dbReference type="ARBA" id="ARBA00022840"/>
    </source>
</evidence>
<evidence type="ECO:0000313" key="9">
    <source>
        <dbReference type="WBParaSite" id="SCUD_0001799001-mRNA-1"/>
    </source>
</evidence>
<dbReference type="EMBL" id="UZAK01040481">
    <property type="protein sequence ID" value="VDP64657.1"/>
    <property type="molecule type" value="Genomic_DNA"/>
</dbReference>
<accession>A0A183KSF0</accession>
<organism evidence="9">
    <name type="scientific">Schistosoma curassoni</name>
    <dbReference type="NCBI Taxonomy" id="6186"/>
    <lineage>
        <taxon>Eukaryota</taxon>
        <taxon>Metazoa</taxon>
        <taxon>Spiralia</taxon>
        <taxon>Lophotrochozoa</taxon>
        <taxon>Platyhelminthes</taxon>
        <taxon>Trematoda</taxon>
        <taxon>Digenea</taxon>
        <taxon>Strigeidida</taxon>
        <taxon>Schistosomatoidea</taxon>
        <taxon>Schistosomatidae</taxon>
        <taxon>Schistosoma</taxon>
    </lineage>
</organism>
<evidence type="ECO:0000256" key="5">
    <source>
        <dbReference type="SAM" id="MobiDB-lite"/>
    </source>
</evidence>
<dbReference type="AlphaFoldDB" id="A0A183KSF0"/>
<evidence type="ECO:0000256" key="3">
    <source>
        <dbReference type="ARBA" id="ARBA00022741"/>
    </source>
</evidence>